<sequence>MADHMALPDRVLGSAASSAIAAAQGIADVGHTAIATDEAVRRLSEIVCAYAHVGTIGIALWSESREYLQSLPGSFNATPSMAASSQIDADDRQSFAASVALTGIARFTNTPRETLSEVRDWLQAFEIENFLTVPLIADGDCIGVLQLANRPDGFTNEDVGVISPLCGFIAVTISQVLQRITLQRQEALSELIGAMAREVVSGSHLEELSTTLFADFCQAADTSMVVVTFHAGSFPPIIIRRHDLDADTERDFLEASKRPRKSAHTALTRPSRADDAGAFAIHAPIMVGGRAEGTISTLRVPGIPFSSMETKTILRLSNVMALAWATEHYQLQRARNDLMQERQRIADALHDEVAQYLFSGELTLQSMAYDLPPGSSLLPRIDHAQKMITQGQLALRDSIQELAQPVIHDISERLLTAAALVEHQFDIFVEVTVDPEVLASSRTLPAPSSNALVQVAREAMVNAAKHAGPCRITVDLTRQSDEALTLLVVDNGTGYLPDGKPGHGLESLRRNLAAVGGTLSISAGSESGTIYRAVIPVAGGHEPVVAGVDNHASTLSAVEETGRV</sequence>
<dbReference type="Pfam" id="PF02518">
    <property type="entry name" value="HATPase_c"/>
    <property type="match status" value="1"/>
</dbReference>
<reference evidence="4" key="1">
    <citation type="submission" date="2020-05" db="EMBL/GenBank/DDBJ databases">
        <authorList>
            <person name="Chiriac C."/>
            <person name="Salcher M."/>
            <person name="Ghai R."/>
            <person name="Kavagutti S V."/>
        </authorList>
    </citation>
    <scope>NUCLEOTIDE SEQUENCE</scope>
</reference>
<dbReference type="InterPro" id="IPR011712">
    <property type="entry name" value="Sig_transdc_His_kin_sub3_dim/P"/>
</dbReference>
<proteinExistence type="predicted"/>
<dbReference type="GO" id="GO:0000155">
    <property type="term" value="F:phosphorelay sensor kinase activity"/>
    <property type="evidence" value="ECO:0007669"/>
    <property type="project" value="InterPro"/>
</dbReference>
<dbReference type="InterPro" id="IPR050482">
    <property type="entry name" value="Sensor_HK_TwoCompSys"/>
</dbReference>
<organism evidence="4">
    <name type="scientific">freshwater metagenome</name>
    <dbReference type="NCBI Taxonomy" id="449393"/>
    <lineage>
        <taxon>unclassified sequences</taxon>
        <taxon>metagenomes</taxon>
        <taxon>ecological metagenomes</taxon>
    </lineage>
</organism>
<keyword evidence="1" id="KW-0808">Transferase</keyword>
<dbReference type="SUPFAM" id="SSF55781">
    <property type="entry name" value="GAF domain-like"/>
    <property type="match status" value="1"/>
</dbReference>
<feature type="domain" description="GAF" evidence="3">
    <location>
        <begin position="35"/>
        <end position="183"/>
    </location>
</feature>
<dbReference type="Gene3D" id="3.30.450.40">
    <property type="match status" value="1"/>
</dbReference>
<accession>A0A6J7JDR7</accession>
<keyword evidence="2" id="KW-0418">Kinase</keyword>
<dbReference type="Gene3D" id="3.30.565.10">
    <property type="entry name" value="Histidine kinase-like ATPase, C-terminal domain"/>
    <property type="match status" value="1"/>
</dbReference>
<dbReference type="SMART" id="SM00065">
    <property type="entry name" value="GAF"/>
    <property type="match status" value="1"/>
</dbReference>
<dbReference type="GO" id="GO:0046983">
    <property type="term" value="F:protein dimerization activity"/>
    <property type="evidence" value="ECO:0007669"/>
    <property type="project" value="InterPro"/>
</dbReference>
<name>A0A6J7JDR7_9ZZZZ</name>
<dbReference type="Pfam" id="PF07730">
    <property type="entry name" value="HisKA_3"/>
    <property type="match status" value="1"/>
</dbReference>
<evidence type="ECO:0000313" key="4">
    <source>
        <dbReference type="EMBL" id="CAB4941350.1"/>
    </source>
</evidence>
<protein>
    <submittedName>
        <fullName evidence="4">Unannotated protein</fullName>
    </submittedName>
</protein>
<dbReference type="PANTHER" id="PTHR24421:SF61">
    <property type="entry name" value="OXYGEN SENSOR HISTIDINE KINASE NREB"/>
    <property type="match status" value="1"/>
</dbReference>
<dbReference type="InterPro" id="IPR036890">
    <property type="entry name" value="HATPase_C_sf"/>
</dbReference>
<evidence type="ECO:0000259" key="3">
    <source>
        <dbReference type="SMART" id="SM00065"/>
    </source>
</evidence>
<dbReference type="InterPro" id="IPR029016">
    <property type="entry name" value="GAF-like_dom_sf"/>
</dbReference>
<evidence type="ECO:0000256" key="2">
    <source>
        <dbReference type="ARBA" id="ARBA00022777"/>
    </source>
</evidence>
<evidence type="ECO:0000256" key="1">
    <source>
        <dbReference type="ARBA" id="ARBA00022679"/>
    </source>
</evidence>
<dbReference type="EMBL" id="CAFBND010000036">
    <property type="protein sequence ID" value="CAB4941350.1"/>
    <property type="molecule type" value="Genomic_DNA"/>
</dbReference>
<gene>
    <name evidence="4" type="ORF">UFOPK3752_01087</name>
</gene>
<dbReference type="SUPFAM" id="SSF55874">
    <property type="entry name" value="ATPase domain of HSP90 chaperone/DNA topoisomerase II/histidine kinase"/>
    <property type="match status" value="1"/>
</dbReference>
<dbReference type="InterPro" id="IPR003594">
    <property type="entry name" value="HATPase_dom"/>
</dbReference>
<dbReference type="GO" id="GO:0016020">
    <property type="term" value="C:membrane"/>
    <property type="evidence" value="ECO:0007669"/>
    <property type="project" value="InterPro"/>
</dbReference>
<dbReference type="PANTHER" id="PTHR24421">
    <property type="entry name" value="NITRATE/NITRITE SENSOR PROTEIN NARX-RELATED"/>
    <property type="match status" value="1"/>
</dbReference>
<dbReference type="CDD" id="cd16917">
    <property type="entry name" value="HATPase_UhpB-NarQ-NarX-like"/>
    <property type="match status" value="1"/>
</dbReference>
<dbReference type="InterPro" id="IPR003018">
    <property type="entry name" value="GAF"/>
</dbReference>
<dbReference type="Gene3D" id="1.20.5.1930">
    <property type="match status" value="1"/>
</dbReference>
<dbReference type="AlphaFoldDB" id="A0A6J7JDR7"/>
<dbReference type="Pfam" id="PF13185">
    <property type="entry name" value="GAF_2"/>
    <property type="match status" value="1"/>
</dbReference>